<dbReference type="Pfam" id="PF00350">
    <property type="entry name" value="Dynamin_N"/>
    <property type="match status" value="1"/>
</dbReference>
<dbReference type="Proteomes" id="UP000305887">
    <property type="component" value="Unassembled WGS sequence"/>
</dbReference>
<evidence type="ECO:0000256" key="1">
    <source>
        <dbReference type="SAM" id="MobiDB-lite"/>
    </source>
</evidence>
<dbReference type="SUPFAM" id="SSF52540">
    <property type="entry name" value="P-loop containing nucleoside triphosphate hydrolases"/>
    <property type="match status" value="1"/>
</dbReference>
<evidence type="ECO:0000313" key="4">
    <source>
        <dbReference type="Proteomes" id="UP000305887"/>
    </source>
</evidence>
<dbReference type="AlphaFoldDB" id="A0A5C4MX56"/>
<dbReference type="InterPro" id="IPR045063">
    <property type="entry name" value="Dynamin_N"/>
</dbReference>
<feature type="compositionally biased region" description="Pro residues" evidence="1">
    <location>
        <begin position="263"/>
        <end position="276"/>
    </location>
</feature>
<dbReference type="OrthoDB" id="5477114at2"/>
<dbReference type="Gene3D" id="3.40.50.300">
    <property type="entry name" value="P-loop containing nucleotide triphosphate hydrolases"/>
    <property type="match status" value="1"/>
</dbReference>
<sequence>MSKTEQTRSVSAEKLDRLSAWARRKPRIGLMGEFSSGKSTLLNLLIGEDLLPTKVTATELPPVWFSHGRPRAFWVDRHGRRHPLGFGEFGGVPMSARCVRVFTPSPILERCDIIDTPGISDPNLEEDSWRFAVGQSNFILWCTPATQAWRETERSTWISLPERLRTNSVLVVTRADKLVNDTDREKVTRRLSRETFGLFGGLVLLSSLDAVRGKAELARTGGADTWARSGGAELDTRIEAGLRSVSAERLDLLERYVSTGPARPRPTPVAAPPEEPPMIAAPASRVLGTAETIQPRRVERNRTQAPDRRFLFQQEPPSATSLAEADRTRLDDGRPLLLDPRWTESVHDASALSEASQPIVIALGEEYAAVAGLGLDVAAGRAVNPVQPDLVAEDDSIRAVLAAMAAPREESEPDQPAREAPLPRAVRIWRNIIRQNPEMPSNDPVLAMIDQLLHELSHDDQLLGENGLGLKDTVEKNRAA</sequence>
<gene>
    <name evidence="3" type="ORF">FHG66_12505</name>
</gene>
<dbReference type="EMBL" id="VDFU01000014">
    <property type="protein sequence ID" value="TNC48982.1"/>
    <property type="molecule type" value="Genomic_DNA"/>
</dbReference>
<dbReference type="RefSeq" id="WP_139077252.1">
    <property type="nucleotide sequence ID" value="NZ_VDFU01000014.1"/>
</dbReference>
<proteinExistence type="predicted"/>
<evidence type="ECO:0000259" key="2">
    <source>
        <dbReference type="Pfam" id="PF00350"/>
    </source>
</evidence>
<keyword evidence="4" id="KW-1185">Reference proteome</keyword>
<protein>
    <recommendedName>
        <fullName evidence="2">Dynamin N-terminal domain-containing protein</fullName>
    </recommendedName>
</protein>
<dbReference type="InterPro" id="IPR027417">
    <property type="entry name" value="P-loop_NTPase"/>
</dbReference>
<organism evidence="3 4">
    <name type="scientific">Rubellimicrobium rubrum</name>
    <dbReference type="NCBI Taxonomy" id="2585369"/>
    <lineage>
        <taxon>Bacteria</taxon>
        <taxon>Pseudomonadati</taxon>
        <taxon>Pseudomonadota</taxon>
        <taxon>Alphaproteobacteria</taxon>
        <taxon>Rhodobacterales</taxon>
        <taxon>Roseobacteraceae</taxon>
        <taxon>Rubellimicrobium</taxon>
    </lineage>
</organism>
<accession>A0A5C4MX56</accession>
<feature type="domain" description="Dynamin N-terminal" evidence="2">
    <location>
        <begin position="28"/>
        <end position="57"/>
    </location>
</feature>
<feature type="region of interest" description="Disordered" evidence="1">
    <location>
        <begin position="259"/>
        <end position="279"/>
    </location>
</feature>
<comment type="caution">
    <text evidence="3">The sequence shown here is derived from an EMBL/GenBank/DDBJ whole genome shotgun (WGS) entry which is preliminary data.</text>
</comment>
<name>A0A5C4MX56_9RHOB</name>
<reference evidence="3 4" key="1">
    <citation type="submission" date="2019-06" db="EMBL/GenBank/DDBJ databases">
        <title>YIM 131921 draft genome.</title>
        <authorList>
            <person name="Jiang L."/>
        </authorList>
    </citation>
    <scope>NUCLEOTIDE SEQUENCE [LARGE SCALE GENOMIC DNA]</scope>
    <source>
        <strain evidence="3 4">YIM 131921</strain>
    </source>
</reference>
<evidence type="ECO:0000313" key="3">
    <source>
        <dbReference type="EMBL" id="TNC48982.1"/>
    </source>
</evidence>